<proteinExistence type="predicted"/>
<dbReference type="Proteomes" id="UP000790787">
    <property type="component" value="Chromosome 3"/>
</dbReference>
<protein>
    <submittedName>
        <fullName evidence="2">Uncharacterized protein LOC107804779</fullName>
    </submittedName>
</protein>
<gene>
    <name evidence="2" type="primary">LOC107804779</name>
</gene>
<evidence type="ECO:0000313" key="2">
    <source>
        <dbReference type="RefSeq" id="XP_075105106.1"/>
    </source>
</evidence>
<reference evidence="1" key="1">
    <citation type="journal article" date="2014" name="Nat. Commun.">
        <title>The tobacco genome sequence and its comparison with those of tomato and potato.</title>
        <authorList>
            <person name="Sierro N."/>
            <person name="Battey J.N."/>
            <person name="Ouadi S."/>
            <person name="Bakaher N."/>
            <person name="Bovet L."/>
            <person name="Willig A."/>
            <person name="Goepfert S."/>
            <person name="Peitsch M.C."/>
            <person name="Ivanov N.V."/>
        </authorList>
    </citation>
    <scope>NUCLEOTIDE SEQUENCE [LARGE SCALE GENOMIC DNA]</scope>
</reference>
<name>A0AC58U6J4_TOBAC</name>
<evidence type="ECO:0000313" key="1">
    <source>
        <dbReference type="Proteomes" id="UP000790787"/>
    </source>
</evidence>
<accession>A0AC58U6J4</accession>
<organism evidence="1 2">
    <name type="scientific">Nicotiana tabacum</name>
    <name type="common">Common tobacco</name>
    <dbReference type="NCBI Taxonomy" id="4097"/>
    <lineage>
        <taxon>Eukaryota</taxon>
        <taxon>Viridiplantae</taxon>
        <taxon>Streptophyta</taxon>
        <taxon>Embryophyta</taxon>
        <taxon>Tracheophyta</taxon>
        <taxon>Spermatophyta</taxon>
        <taxon>Magnoliopsida</taxon>
        <taxon>eudicotyledons</taxon>
        <taxon>Gunneridae</taxon>
        <taxon>Pentapetalae</taxon>
        <taxon>asterids</taxon>
        <taxon>lamiids</taxon>
        <taxon>Solanales</taxon>
        <taxon>Solanaceae</taxon>
        <taxon>Nicotianoideae</taxon>
        <taxon>Nicotianeae</taxon>
        <taxon>Nicotiana</taxon>
    </lineage>
</organism>
<sequence length="429" mass="49405">MRSELLPQPVEVSMPVGDSIVANHVYRGCIVLINDRPTSVDLVELVMLDFDAIMGMDWLAACYANIDCRAKLVRFHFPGEPVLEWKGNAATPKAFLGHVITSDSIKVDGQRIEAVMTWPRTLNPTEVHSFLGLARYYRSRKSMGSLSHVEADKVKMTKYLCQLANLQVRLVDAEGGRILVQNTTKSSFVTEVKERQHEDLELIKLRESIPQQRQPLFELTRDGVLRYQGRLCVPTVRELRVKILSEAHYSRYAVHPRETKMYQDLRQIYWCNGMKKDIAEMATQCPNCQKVKAEHQRPGGLTQCIELPLWKWDTINMDFITGLPRTPRRVAYELDLPSELGAVHPVFHVSMLRKCIGDPSCITPIEDIHIAEDLSYVEVPIVVLDRQVRKLRTKEVASVKVLWRNNNIEEMTWEAEEEMRKKYPYLFTT</sequence>
<dbReference type="RefSeq" id="XP_075105106.1">
    <property type="nucleotide sequence ID" value="XM_075249005.1"/>
</dbReference>
<reference evidence="2" key="2">
    <citation type="submission" date="2025-08" db="UniProtKB">
        <authorList>
            <consortium name="RefSeq"/>
        </authorList>
    </citation>
    <scope>IDENTIFICATION</scope>
    <source>
        <tissue evidence="2">Leaf</tissue>
    </source>
</reference>
<keyword evidence="1" id="KW-1185">Reference proteome</keyword>